<evidence type="ECO:0000313" key="1">
    <source>
        <dbReference type="EMBL" id="AYG80329.1"/>
    </source>
</evidence>
<dbReference type="EMBL" id="CP032698">
    <property type="protein sequence ID" value="AYG80329.1"/>
    <property type="molecule type" value="Genomic_DNA"/>
</dbReference>
<protein>
    <submittedName>
        <fullName evidence="1">Uncharacterized protein</fullName>
    </submittedName>
</protein>
<accession>A0A387HA99</accession>
<reference evidence="1 2" key="1">
    <citation type="submission" date="2018-10" db="EMBL/GenBank/DDBJ databases">
        <title>Relationship between Morphology and Antimicrobial Activity in Streptomyces.</title>
        <authorList>
            <person name="Kang H.J."/>
            <person name="Kim S.B."/>
        </authorList>
    </citation>
    <scope>NUCLEOTIDE SEQUENCE [LARGE SCALE GENOMIC DNA]</scope>
    <source>
        <strain evidence="1 2">BH38</strain>
    </source>
</reference>
<gene>
    <name evidence="1" type="ORF">DWB77_02460</name>
</gene>
<evidence type="ECO:0000313" key="2">
    <source>
        <dbReference type="Proteomes" id="UP000271554"/>
    </source>
</evidence>
<dbReference type="KEGG" id="shun:DWB77_02460"/>
<dbReference type="Proteomes" id="UP000271554">
    <property type="component" value="Chromosome"/>
</dbReference>
<proteinExistence type="predicted"/>
<name>A0A387HA99_9ACTN</name>
<keyword evidence="2" id="KW-1185">Reference proteome</keyword>
<dbReference type="RefSeq" id="WP_162952520.1">
    <property type="nucleotide sequence ID" value="NZ_CP032698.1"/>
</dbReference>
<sequence>MATLFTGVLFGVLISAMIVDVRQRKAKPPLAALRIAMCVASVVALVTSIYSYRR</sequence>
<dbReference type="AlphaFoldDB" id="A0A387HA99"/>
<organism evidence="1 2">
    <name type="scientific">Streptomyces hundungensis</name>
    <dbReference type="NCBI Taxonomy" id="1077946"/>
    <lineage>
        <taxon>Bacteria</taxon>
        <taxon>Bacillati</taxon>
        <taxon>Actinomycetota</taxon>
        <taxon>Actinomycetes</taxon>
        <taxon>Kitasatosporales</taxon>
        <taxon>Streptomycetaceae</taxon>
        <taxon>Streptomyces</taxon>
    </lineage>
</organism>